<protein>
    <submittedName>
        <fullName evidence="2">Uncharacterized protein</fullName>
    </submittedName>
</protein>
<comment type="caution">
    <text evidence="2">The sequence shown here is derived from an EMBL/GenBank/DDBJ whole genome shotgun (WGS) entry which is preliminary data.</text>
</comment>
<evidence type="ECO:0000256" key="1">
    <source>
        <dbReference type="SAM" id="SignalP"/>
    </source>
</evidence>
<feature type="chain" id="PRO_5012852257" evidence="1">
    <location>
        <begin position="25"/>
        <end position="84"/>
    </location>
</feature>
<organism evidence="2 3">
    <name type="scientific">Acetobacter orientalis</name>
    <dbReference type="NCBI Taxonomy" id="146474"/>
    <lineage>
        <taxon>Bacteria</taxon>
        <taxon>Pseudomonadati</taxon>
        <taxon>Pseudomonadota</taxon>
        <taxon>Alphaproteobacteria</taxon>
        <taxon>Acetobacterales</taxon>
        <taxon>Acetobacteraceae</taxon>
        <taxon>Acetobacter</taxon>
    </lineage>
</organism>
<proteinExistence type="predicted"/>
<dbReference type="Proteomes" id="UP000194999">
    <property type="component" value="Unassembled WGS sequence"/>
</dbReference>
<dbReference type="EMBL" id="JOOY01000005">
    <property type="protein sequence ID" value="OUJ03868.1"/>
    <property type="molecule type" value="Genomic_DNA"/>
</dbReference>
<reference evidence="2 3" key="1">
    <citation type="submission" date="2014-06" db="EMBL/GenBank/DDBJ databases">
        <authorList>
            <person name="Ju J."/>
            <person name="Zhang J."/>
        </authorList>
    </citation>
    <scope>NUCLEOTIDE SEQUENCE [LARGE SCALE GENOMIC DNA]</scope>
    <source>
        <strain evidence="2">DmW_048</strain>
    </source>
</reference>
<gene>
    <name evidence="2" type="ORF">HK15_08870</name>
</gene>
<sequence>MPGAQMKRLFLSLAALTLAAPVYAANARLAYQGTDGQYRSALVASPVCGVNTSGTPILCKGGTGNAYAYLNSVGKIYLSATACQ</sequence>
<feature type="signal peptide" evidence="1">
    <location>
        <begin position="1"/>
        <end position="24"/>
    </location>
</feature>
<evidence type="ECO:0000313" key="3">
    <source>
        <dbReference type="Proteomes" id="UP000194999"/>
    </source>
</evidence>
<evidence type="ECO:0000313" key="2">
    <source>
        <dbReference type="EMBL" id="OUJ03868.1"/>
    </source>
</evidence>
<keyword evidence="1" id="KW-0732">Signal</keyword>
<accession>A0A252BHB3</accession>
<name>A0A252BHB3_9PROT</name>
<dbReference type="AlphaFoldDB" id="A0A252BHB3"/>